<protein>
    <submittedName>
        <fullName evidence="2">Uncharacterized protein</fullName>
    </submittedName>
</protein>
<dbReference type="HOGENOM" id="CLU_2997036_0_0_1"/>
<dbReference type="InParanoid" id="A0A0C3D8V0"/>
<keyword evidence="3" id="KW-1185">Reference proteome</keyword>
<gene>
    <name evidence="2" type="ORF">OIDMADRAFT_16307</name>
</gene>
<name>A0A0C3D8V0_OIDMZ</name>
<proteinExistence type="predicted"/>
<dbReference type="Proteomes" id="UP000054321">
    <property type="component" value="Unassembled WGS sequence"/>
</dbReference>
<feature type="compositionally biased region" description="Basic residues" evidence="1">
    <location>
        <begin position="1"/>
        <end position="13"/>
    </location>
</feature>
<evidence type="ECO:0000313" key="2">
    <source>
        <dbReference type="EMBL" id="KIN07754.1"/>
    </source>
</evidence>
<accession>A0A0C3D8V0</accession>
<feature type="region of interest" description="Disordered" evidence="1">
    <location>
        <begin position="1"/>
        <end position="57"/>
    </location>
</feature>
<reference evidence="2 3" key="1">
    <citation type="submission" date="2014-04" db="EMBL/GenBank/DDBJ databases">
        <authorList>
            <consortium name="DOE Joint Genome Institute"/>
            <person name="Kuo A."/>
            <person name="Martino E."/>
            <person name="Perotto S."/>
            <person name="Kohler A."/>
            <person name="Nagy L.G."/>
            <person name="Floudas D."/>
            <person name="Copeland A."/>
            <person name="Barry K.W."/>
            <person name="Cichocki N."/>
            <person name="Veneault-Fourrey C."/>
            <person name="LaButti K."/>
            <person name="Lindquist E.A."/>
            <person name="Lipzen A."/>
            <person name="Lundell T."/>
            <person name="Morin E."/>
            <person name="Murat C."/>
            <person name="Sun H."/>
            <person name="Tunlid A."/>
            <person name="Henrissat B."/>
            <person name="Grigoriev I.V."/>
            <person name="Hibbett D.S."/>
            <person name="Martin F."/>
            <person name="Nordberg H.P."/>
            <person name="Cantor M.N."/>
            <person name="Hua S.X."/>
        </authorList>
    </citation>
    <scope>NUCLEOTIDE SEQUENCE [LARGE SCALE GENOMIC DNA]</scope>
    <source>
        <strain evidence="2 3">Zn</strain>
    </source>
</reference>
<evidence type="ECO:0000256" key="1">
    <source>
        <dbReference type="SAM" id="MobiDB-lite"/>
    </source>
</evidence>
<dbReference type="EMBL" id="KN832870">
    <property type="protein sequence ID" value="KIN07754.1"/>
    <property type="molecule type" value="Genomic_DNA"/>
</dbReference>
<sequence length="57" mass="6756">MRHDMKLRKRGSRTLRTGVRNEEAQKSAPIGNDNFRPRRFPKWYDRTTSADARPDPN</sequence>
<evidence type="ECO:0000313" key="3">
    <source>
        <dbReference type="Proteomes" id="UP000054321"/>
    </source>
</evidence>
<dbReference type="AlphaFoldDB" id="A0A0C3D8V0"/>
<organism evidence="2 3">
    <name type="scientific">Oidiodendron maius (strain Zn)</name>
    <dbReference type="NCBI Taxonomy" id="913774"/>
    <lineage>
        <taxon>Eukaryota</taxon>
        <taxon>Fungi</taxon>
        <taxon>Dikarya</taxon>
        <taxon>Ascomycota</taxon>
        <taxon>Pezizomycotina</taxon>
        <taxon>Leotiomycetes</taxon>
        <taxon>Leotiomycetes incertae sedis</taxon>
        <taxon>Myxotrichaceae</taxon>
        <taxon>Oidiodendron</taxon>
    </lineage>
</organism>
<reference evidence="3" key="2">
    <citation type="submission" date="2015-01" db="EMBL/GenBank/DDBJ databases">
        <title>Evolutionary Origins and Diversification of the Mycorrhizal Mutualists.</title>
        <authorList>
            <consortium name="DOE Joint Genome Institute"/>
            <consortium name="Mycorrhizal Genomics Consortium"/>
            <person name="Kohler A."/>
            <person name="Kuo A."/>
            <person name="Nagy L.G."/>
            <person name="Floudas D."/>
            <person name="Copeland A."/>
            <person name="Barry K.W."/>
            <person name="Cichocki N."/>
            <person name="Veneault-Fourrey C."/>
            <person name="LaButti K."/>
            <person name="Lindquist E.A."/>
            <person name="Lipzen A."/>
            <person name="Lundell T."/>
            <person name="Morin E."/>
            <person name="Murat C."/>
            <person name="Riley R."/>
            <person name="Ohm R."/>
            <person name="Sun H."/>
            <person name="Tunlid A."/>
            <person name="Henrissat B."/>
            <person name="Grigoriev I.V."/>
            <person name="Hibbett D.S."/>
            <person name="Martin F."/>
        </authorList>
    </citation>
    <scope>NUCLEOTIDE SEQUENCE [LARGE SCALE GENOMIC DNA]</scope>
    <source>
        <strain evidence="3">Zn</strain>
    </source>
</reference>